<dbReference type="AlphaFoldDB" id="A0A3D9R3S5"/>
<feature type="transmembrane region" description="Helical" evidence="1">
    <location>
        <begin position="6"/>
        <end position="24"/>
    </location>
</feature>
<keyword evidence="3" id="KW-1185">Reference proteome</keyword>
<keyword evidence="1" id="KW-0812">Transmembrane</keyword>
<keyword evidence="1" id="KW-1133">Transmembrane helix</keyword>
<evidence type="ECO:0000313" key="2">
    <source>
        <dbReference type="EMBL" id="REE69716.1"/>
    </source>
</evidence>
<feature type="transmembrane region" description="Helical" evidence="1">
    <location>
        <begin position="31"/>
        <end position="51"/>
    </location>
</feature>
<accession>A0A3D9R3S5</accession>
<evidence type="ECO:0000313" key="3">
    <source>
        <dbReference type="Proteomes" id="UP000256304"/>
    </source>
</evidence>
<gene>
    <name evidence="2" type="ORF">A8990_13135</name>
</gene>
<protein>
    <submittedName>
        <fullName evidence="2">Uncharacterized protein</fullName>
    </submittedName>
</protein>
<dbReference type="EMBL" id="QTTN01000031">
    <property type="protein sequence ID" value="REE69716.1"/>
    <property type="molecule type" value="Genomic_DNA"/>
</dbReference>
<dbReference type="RefSeq" id="WP_116191204.1">
    <property type="nucleotide sequence ID" value="NZ_QTTN01000031.1"/>
</dbReference>
<name>A0A3D9R3S5_9BACL</name>
<comment type="caution">
    <text evidence="2">The sequence shown here is derived from an EMBL/GenBank/DDBJ whole genome shotgun (WGS) entry which is preliminary data.</text>
</comment>
<organism evidence="2 3">
    <name type="scientific">Paenibacillus taihuensis</name>
    <dbReference type="NCBI Taxonomy" id="1156355"/>
    <lineage>
        <taxon>Bacteria</taxon>
        <taxon>Bacillati</taxon>
        <taxon>Bacillota</taxon>
        <taxon>Bacilli</taxon>
        <taxon>Bacillales</taxon>
        <taxon>Paenibacillaceae</taxon>
        <taxon>Paenibacillus</taxon>
    </lineage>
</organism>
<sequence length="76" mass="8603">MIVKIIAFVAVLVCWTFYIAKSLLHKKRPKTAAVYCCLMALCIVEGALYLADVYFPFSIAPVRFFFEPIGKKLLTP</sequence>
<reference evidence="2 3" key="1">
    <citation type="submission" date="2018-08" db="EMBL/GenBank/DDBJ databases">
        <title>Genomic Encyclopedia of Type Strains, Phase III (KMG-III): the genomes of soil and plant-associated and newly described type strains.</title>
        <authorList>
            <person name="Whitman W."/>
        </authorList>
    </citation>
    <scope>NUCLEOTIDE SEQUENCE [LARGE SCALE GENOMIC DNA]</scope>
    <source>
        <strain evidence="2 3">CGMCC 1.10966</strain>
    </source>
</reference>
<evidence type="ECO:0000256" key="1">
    <source>
        <dbReference type="SAM" id="Phobius"/>
    </source>
</evidence>
<keyword evidence="1" id="KW-0472">Membrane</keyword>
<dbReference type="Proteomes" id="UP000256304">
    <property type="component" value="Unassembled WGS sequence"/>
</dbReference>
<dbReference type="OrthoDB" id="2625651at2"/>
<proteinExistence type="predicted"/>